<evidence type="ECO:0000259" key="6">
    <source>
        <dbReference type="PROSITE" id="PS51294"/>
    </source>
</evidence>
<dbReference type="InterPro" id="IPR009057">
    <property type="entry name" value="Homeodomain-like_sf"/>
</dbReference>
<evidence type="ECO:0000256" key="3">
    <source>
        <dbReference type="ARBA" id="ARBA00023242"/>
    </source>
</evidence>
<dbReference type="PROSITE" id="PS50090">
    <property type="entry name" value="MYB_LIKE"/>
    <property type="match status" value="2"/>
</dbReference>
<evidence type="ECO:0000313" key="8">
    <source>
        <dbReference type="Proteomes" id="UP000594262"/>
    </source>
</evidence>
<feature type="region of interest" description="Disordered" evidence="4">
    <location>
        <begin position="45"/>
        <end position="78"/>
    </location>
</feature>
<keyword evidence="2" id="KW-0238">DNA-binding</keyword>
<proteinExistence type="predicted"/>
<dbReference type="PANTHER" id="PTHR46380">
    <property type="entry name" value="CYCLIN-D-BINDING MYB-LIKE TRANSCRIPTION FACTOR 1"/>
    <property type="match status" value="1"/>
</dbReference>
<dbReference type="GO" id="GO:0000981">
    <property type="term" value="F:DNA-binding transcription factor activity, RNA polymerase II-specific"/>
    <property type="evidence" value="ECO:0007669"/>
    <property type="project" value="TreeGrafter"/>
</dbReference>
<organism evidence="7 8">
    <name type="scientific">Clytia hemisphaerica</name>
    <dbReference type="NCBI Taxonomy" id="252671"/>
    <lineage>
        <taxon>Eukaryota</taxon>
        <taxon>Metazoa</taxon>
        <taxon>Cnidaria</taxon>
        <taxon>Hydrozoa</taxon>
        <taxon>Hydroidolina</taxon>
        <taxon>Leptothecata</taxon>
        <taxon>Obeliida</taxon>
        <taxon>Clytiidae</taxon>
        <taxon>Clytia</taxon>
    </lineage>
</organism>
<feature type="domain" description="Myb-like" evidence="5">
    <location>
        <begin position="228"/>
        <end position="272"/>
    </location>
</feature>
<dbReference type="AlphaFoldDB" id="A0A7M5WYU1"/>
<dbReference type="Gene3D" id="1.10.10.60">
    <property type="entry name" value="Homeodomain-like"/>
    <property type="match status" value="2"/>
</dbReference>
<dbReference type="Proteomes" id="UP000594262">
    <property type="component" value="Unplaced"/>
</dbReference>
<reference evidence="7" key="1">
    <citation type="submission" date="2021-01" db="UniProtKB">
        <authorList>
            <consortium name="EnsemblMetazoa"/>
        </authorList>
    </citation>
    <scope>IDENTIFICATION</scope>
</reference>
<keyword evidence="3" id="KW-0539">Nucleus</keyword>
<keyword evidence="8" id="KW-1185">Reference proteome</keyword>
<feature type="region of interest" description="Disordered" evidence="4">
    <location>
        <begin position="605"/>
        <end position="661"/>
    </location>
</feature>
<feature type="compositionally biased region" description="Polar residues" evidence="4">
    <location>
        <begin position="634"/>
        <end position="655"/>
    </location>
</feature>
<dbReference type="InterPro" id="IPR001005">
    <property type="entry name" value="SANT/Myb"/>
</dbReference>
<evidence type="ECO:0000256" key="2">
    <source>
        <dbReference type="ARBA" id="ARBA00023125"/>
    </source>
</evidence>
<name>A0A7M5WYU1_9CNID</name>
<feature type="compositionally biased region" description="Acidic residues" evidence="4">
    <location>
        <begin position="69"/>
        <end position="78"/>
    </location>
</feature>
<dbReference type="GO" id="GO:0000978">
    <property type="term" value="F:RNA polymerase II cis-regulatory region sequence-specific DNA binding"/>
    <property type="evidence" value="ECO:0007669"/>
    <property type="project" value="TreeGrafter"/>
</dbReference>
<feature type="compositionally biased region" description="Polar residues" evidence="4">
    <location>
        <begin position="748"/>
        <end position="771"/>
    </location>
</feature>
<comment type="subcellular location">
    <subcellularLocation>
        <location evidence="1">Nucleus</location>
    </subcellularLocation>
</comment>
<protein>
    <recommendedName>
        <fullName evidence="9">Cyclin-D-binding Myb-like transcription factor 1</fullName>
    </recommendedName>
</protein>
<evidence type="ECO:0000256" key="4">
    <source>
        <dbReference type="SAM" id="MobiDB-lite"/>
    </source>
</evidence>
<feature type="compositionally biased region" description="Acidic residues" evidence="4">
    <location>
        <begin position="51"/>
        <end position="62"/>
    </location>
</feature>
<dbReference type="OrthoDB" id="39591at2759"/>
<dbReference type="SUPFAM" id="SSF46689">
    <property type="entry name" value="Homeodomain-like"/>
    <property type="match status" value="2"/>
</dbReference>
<dbReference type="PANTHER" id="PTHR46380:SF2">
    <property type="entry name" value="CYCLIN-D-BINDING MYB-LIKE TRANSCRIPTION FACTOR 1"/>
    <property type="match status" value="1"/>
</dbReference>
<dbReference type="GO" id="GO:0005634">
    <property type="term" value="C:nucleus"/>
    <property type="evidence" value="ECO:0007669"/>
    <property type="project" value="UniProtKB-SubCell"/>
</dbReference>
<dbReference type="InterPro" id="IPR017930">
    <property type="entry name" value="Myb_dom"/>
</dbReference>
<feature type="domain" description="HTH myb-type" evidence="6">
    <location>
        <begin position="312"/>
        <end position="342"/>
    </location>
</feature>
<dbReference type="EnsemblMetazoa" id="CLYHEMT015153.1">
    <property type="protein sequence ID" value="CLYHEMP015153.1"/>
    <property type="gene ID" value="CLYHEMG015153"/>
</dbReference>
<sequence length="866" mass="97413">MSKSFTSVNANALNLMMDDNHINTNDDAFGLYNENITGPILPAQMFYGTNADDDDDDNDADDSQNKLTDDDDDDDDEPVMEKNTNFTEDELNDLFPMAGESQPETVLRHIPAKYRKSSLPAEVLNRPLETVEVKDNYVANRSWLTERVDREAAKEQGVAWKDGPWSLEEEELLRTNIDNYCERNSIVDPTLMIYSEIKDLRRSFYREINKGLNRTLFAIYRKIRRIYDTRNYAGKYNKEEEDRLMELHEELGSNWTDIGQAMGRSAASVKDKIRLLKNKKNTGHWSDDELKLLSETVHTLTKTKVGESVTTGINWKLVAEKLGTRNEKQCFGKWLNFLNWKEAGGKKWIKTDEIELISRVAYACVTCENDLDWAKLSNGWESVRSPQWLRMKWWKLKKEVPNYKTCSFLEILTHLQGPYVDAILEQCKKKTKKKKKSKVKAEHVDNEGTTQPDQPEAVTSITLTIHNTETVPTQIYTFPTNMTYEPLRVGLVLTPSISTNQNSSFTLSTNQHELNQSASNQNVPSFESLINAAQSIVTTTTNQLPGYVLPVHLRTSNHLNNTPSIAPNIRLVNSSNQQDIPSFASSLQLANNPNPKLALEPPRTLNQQDIPSFTPSLQLASNSNPKLALEPPRTLNQQDVPSFTPSLQLASNSNPKLALEPPRTLNQQDVPYFASNLQSANSSNKKLTLEPSRTLKQQEISSFSSNLQSSNKTSQKLTLDSSKTINQAMILPKIESTFRTNRNKHPSVFTNTNARPVTTNNQKVSPQNGSNLNIKDITTSNAGLILQTPPTVKMEIPNLQDSVLNDNETLTLNGTLVVDQNSDLNLNQNENSSMGINLDNVANSGSDGTINIQVLDASINYAISRT</sequence>
<dbReference type="PROSITE" id="PS51294">
    <property type="entry name" value="HTH_MYB"/>
    <property type="match status" value="2"/>
</dbReference>
<evidence type="ECO:0000256" key="1">
    <source>
        <dbReference type="ARBA" id="ARBA00004123"/>
    </source>
</evidence>
<evidence type="ECO:0008006" key="9">
    <source>
        <dbReference type="Google" id="ProtNLM"/>
    </source>
</evidence>
<evidence type="ECO:0000313" key="7">
    <source>
        <dbReference type="EnsemblMetazoa" id="CLYHEMP015153.1"/>
    </source>
</evidence>
<dbReference type="SMART" id="SM00717">
    <property type="entry name" value="SANT"/>
    <property type="match status" value="3"/>
</dbReference>
<dbReference type="CDD" id="cd00167">
    <property type="entry name" value="SANT"/>
    <property type="match status" value="1"/>
</dbReference>
<feature type="region of interest" description="Disordered" evidence="4">
    <location>
        <begin position="435"/>
        <end position="454"/>
    </location>
</feature>
<feature type="compositionally biased region" description="Polar residues" evidence="4">
    <location>
        <begin position="605"/>
        <end position="625"/>
    </location>
</feature>
<evidence type="ECO:0000259" key="5">
    <source>
        <dbReference type="PROSITE" id="PS50090"/>
    </source>
</evidence>
<feature type="region of interest" description="Disordered" evidence="4">
    <location>
        <begin position="743"/>
        <end position="771"/>
    </location>
</feature>
<dbReference type="InterPro" id="IPR051651">
    <property type="entry name" value="DMTF1_DNA-bind_reg"/>
</dbReference>
<dbReference type="Pfam" id="PF13921">
    <property type="entry name" value="Myb_DNA-bind_6"/>
    <property type="match status" value="1"/>
</dbReference>
<feature type="domain" description="Myb-like" evidence="5">
    <location>
        <begin position="277"/>
        <end position="338"/>
    </location>
</feature>
<accession>A0A7M5WYU1</accession>
<feature type="domain" description="HTH myb-type" evidence="6">
    <location>
        <begin position="238"/>
        <end position="280"/>
    </location>
</feature>